<dbReference type="NCBIfam" id="TIGR00093">
    <property type="entry name" value="pseudouridine synthase"/>
    <property type="match status" value="1"/>
</dbReference>
<keyword evidence="9" id="KW-1185">Reference proteome</keyword>
<dbReference type="GO" id="GO:0120159">
    <property type="term" value="F:rRNA pseudouridine synthase activity"/>
    <property type="evidence" value="ECO:0007669"/>
    <property type="project" value="UniProtKB-ARBA"/>
</dbReference>
<dbReference type="Proteomes" id="UP000460221">
    <property type="component" value="Unassembled WGS sequence"/>
</dbReference>
<evidence type="ECO:0000259" key="7">
    <source>
        <dbReference type="SMART" id="SM00363"/>
    </source>
</evidence>
<dbReference type="InterPro" id="IPR018496">
    <property type="entry name" value="PsdUridine_synth_RsuA/RluB_CS"/>
</dbReference>
<dbReference type="GO" id="GO:0000455">
    <property type="term" value="P:enzyme-directed rRNA pseudouridine synthesis"/>
    <property type="evidence" value="ECO:0007669"/>
    <property type="project" value="UniProtKB-ARBA"/>
</dbReference>
<dbReference type="PROSITE" id="PS50889">
    <property type="entry name" value="S4"/>
    <property type="match status" value="1"/>
</dbReference>
<dbReference type="PANTHER" id="PTHR47683:SF2">
    <property type="entry name" value="RNA-BINDING S4 DOMAIN-CONTAINING PROTEIN"/>
    <property type="match status" value="1"/>
</dbReference>
<dbReference type="EC" id="5.4.99.-" evidence="5"/>
<feature type="region of interest" description="Disordered" evidence="6">
    <location>
        <begin position="1"/>
        <end position="28"/>
    </location>
</feature>
<dbReference type="InterPro" id="IPR036986">
    <property type="entry name" value="S4_RNA-bd_sf"/>
</dbReference>
<dbReference type="InterPro" id="IPR006145">
    <property type="entry name" value="PsdUridine_synth_RsuA/RluA"/>
</dbReference>
<dbReference type="PANTHER" id="PTHR47683">
    <property type="entry name" value="PSEUDOURIDINE SYNTHASE FAMILY PROTEIN-RELATED"/>
    <property type="match status" value="1"/>
</dbReference>
<comment type="caution">
    <text evidence="8">The sequence shown here is derived from an EMBL/GenBank/DDBJ whole genome shotgun (WGS) entry which is preliminary data.</text>
</comment>
<evidence type="ECO:0000256" key="2">
    <source>
        <dbReference type="ARBA" id="ARBA00008348"/>
    </source>
</evidence>
<dbReference type="GO" id="GO:0003723">
    <property type="term" value="F:RNA binding"/>
    <property type="evidence" value="ECO:0007669"/>
    <property type="project" value="UniProtKB-KW"/>
</dbReference>
<dbReference type="CDD" id="cd02870">
    <property type="entry name" value="PseudoU_synth_RsuA_like"/>
    <property type="match status" value="1"/>
</dbReference>
<dbReference type="InterPro" id="IPR002942">
    <property type="entry name" value="S4_RNA-bd"/>
</dbReference>
<dbReference type="SUPFAM" id="SSF55174">
    <property type="entry name" value="Alpha-L RNA-binding motif"/>
    <property type="match status" value="1"/>
</dbReference>
<evidence type="ECO:0000256" key="3">
    <source>
        <dbReference type="ARBA" id="ARBA00023235"/>
    </source>
</evidence>
<sequence>MAEQRRSKGPQHRPAAGTDEPDDADNGEGIRLQKVLSQAGVASRRKAEELIRLGRVKVDGIVVREMGVRVDPETAVVHVDGNRIVLKDDQIYLALNKMPGVLSTMSDDRGRPHVGQLLEEWSDAGARLFHVGRLDMDSEGLLLFTNDGELAHRLTHPSYGVAKTYMAEVPAPIPRDLGRRLRAGVELEDGPVKVDHFDIKDFHNNRAVVEVVLHEGRKHIVRRLLAEVGHPVSRLVRTQIGEVRLGHQRPGTIRKLNPVEIAQLYKAVGL</sequence>
<comment type="catalytic activity">
    <reaction evidence="1">
        <text>a uridine in RNA = a pseudouridine in RNA</text>
        <dbReference type="Rhea" id="RHEA:48348"/>
        <dbReference type="Rhea" id="RHEA-COMP:12068"/>
        <dbReference type="Rhea" id="RHEA-COMP:12069"/>
        <dbReference type="ChEBI" id="CHEBI:65314"/>
        <dbReference type="ChEBI" id="CHEBI:65315"/>
    </reaction>
</comment>
<dbReference type="InterPro" id="IPR000748">
    <property type="entry name" value="PsdUridine_synth_RsuA/RluB/E/F"/>
</dbReference>
<evidence type="ECO:0000256" key="4">
    <source>
        <dbReference type="PROSITE-ProRule" id="PRU00182"/>
    </source>
</evidence>
<protein>
    <recommendedName>
        <fullName evidence="5">Pseudouridine synthase</fullName>
        <ecNumber evidence="5">5.4.99.-</ecNumber>
    </recommendedName>
</protein>
<proteinExistence type="inferred from homology"/>
<dbReference type="CDD" id="cd00165">
    <property type="entry name" value="S4"/>
    <property type="match status" value="1"/>
</dbReference>
<dbReference type="PROSITE" id="PS01149">
    <property type="entry name" value="PSI_RSU"/>
    <property type="match status" value="1"/>
</dbReference>
<dbReference type="SUPFAM" id="SSF55120">
    <property type="entry name" value="Pseudouridine synthase"/>
    <property type="match status" value="1"/>
</dbReference>
<evidence type="ECO:0000256" key="5">
    <source>
        <dbReference type="RuleBase" id="RU003887"/>
    </source>
</evidence>
<reference evidence="8 9" key="1">
    <citation type="submission" date="2019-11" db="EMBL/GenBank/DDBJ databases">
        <authorList>
            <person name="Jiang L.-Q."/>
        </authorList>
    </citation>
    <scope>NUCLEOTIDE SEQUENCE [LARGE SCALE GENOMIC DNA]</scope>
    <source>
        <strain evidence="8 9">YIM 132087</strain>
    </source>
</reference>
<keyword evidence="4" id="KW-0694">RNA-binding</keyword>
<dbReference type="EMBL" id="WLYK01000009">
    <property type="protein sequence ID" value="MTD16603.1"/>
    <property type="molecule type" value="Genomic_DNA"/>
</dbReference>
<dbReference type="Pfam" id="PF00849">
    <property type="entry name" value="PseudoU_synth_2"/>
    <property type="match status" value="1"/>
</dbReference>
<dbReference type="SMART" id="SM00363">
    <property type="entry name" value="S4"/>
    <property type="match status" value="1"/>
</dbReference>
<dbReference type="FunFam" id="3.10.290.10:FF:000003">
    <property type="entry name" value="Pseudouridine synthase"/>
    <property type="match status" value="1"/>
</dbReference>
<accession>A0A7K1FTV5</accession>
<evidence type="ECO:0000313" key="8">
    <source>
        <dbReference type="EMBL" id="MTD16603.1"/>
    </source>
</evidence>
<dbReference type="InterPro" id="IPR020103">
    <property type="entry name" value="PsdUridine_synth_cat_dom_sf"/>
</dbReference>
<dbReference type="Pfam" id="PF01479">
    <property type="entry name" value="S4"/>
    <property type="match status" value="1"/>
</dbReference>
<dbReference type="InterPro" id="IPR050343">
    <property type="entry name" value="RsuA_PseudoU_synthase"/>
</dbReference>
<evidence type="ECO:0000256" key="1">
    <source>
        <dbReference type="ARBA" id="ARBA00000073"/>
    </source>
</evidence>
<keyword evidence="3 5" id="KW-0413">Isomerase</keyword>
<organism evidence="8 9">
    <name type="scientific">Nakamurella alba</name>
    <dbReference type="NCBI Taxonomy" id="2665158"/>
    <lineage>
        <taxon>Bacteria</taxon>
        <taxon>Bacillati</taxon>
        <taxon>Actinomycetota</taxon>
        <taxon>Actinomycetes</taxon>
        <taxon>Nakamurellales</taxon>
        <taxon>Nakamurellaceae</taxon>
        <taxon>Nakamurella</taxon>
    </lineage>
</organism>
<name>A0A7K1FTV5_9ACTN</name>
<evidence type="ECO:0000256" key="6">
    <source>
        <dbReference type="SAM" id="MobiDB-lite"/>
    </source>
</evidence>
<dbReference type="RefSeq" id="WP_154770546.1">
    <property type="nucleotide sequence ID" value="NZ_WLYK01000009.1"/>
</dbReference>
<evidence type="ECO:0000313" key="9">
    <source>
        <dbReference type="Proteomes" id="UP000460221"/>
    </source>
</evidence>
<gene>
    <name evidence="8" type="ORF">GIS00_21945</name>
</gene>
<dbReference type="Gene3D" id="3.30.2350.10">
    <property type="entry name" value="Pseudouridine synthase"/>
    <property type="match status" value="1"/>
</dbReference>
<dbReference type="AlphaFoldDB" id="A0A7K1FTV5"/>
<feature type="domain" description="RNA-binding S4" evidence="7">
    <location>
        <begin position="30"/>
        <end position="90"/>
    </location>
</feature>
<dbReference type="Gene3D" id="3.10.290.10">
    <property type="entry name" value="RNA-binding S4 domain"/>
    <property type="match status" value="1"/>
</dbReference>
<comment type="similarity">
    <text evidence="2 5">Belongs to the pseudouridine synthase RsuA family.</text>
</comment>